<accession>A0A3A3GUS8</accession>
<dbReference type="OrthoDB" id="2085833at2"/>
<organism evidence="1 2">
    <name type="scientific">Paenibacillus thiaminolyticus</name>
    <name type="common">Bacillus thiaminolyticus</name>
    <dbReference type="NCBI Taxonomy" id="49283"/>
    <lineage>
        <taxon>Bacteria</taxon>
        <taxon>Bacillati</taxon>
        <taxon>Bacillota</taxon>
        <taxon>Bacilli</taxon>
        <taxon>Bacillales</taxon>
        <taxon>Paenibacillaceae</taxon>
        <taxon>Paenibacillus</taxon>
    </lineage>
</organism>
<reference evidence="1 2" key="1">
    <citation type="submission" date="2018-09" db="EMBL/GenBank/DDBJ databases">
        <title>Paenibacillus SK2017-BO5.</title>
        <authorList>
            <person name="Piskunova J.V."/>
            <person name="Dubiley S.A."/>
            <person name="Severinov K.V."/>
        </authorList>
    </citation>
    <scope>NUCLEOTIDE SEQUENCE [LARGE SCALE GENOMIC DNA]</scope>
    <source>
        <strain evidence="1 2">BO5</strain>
    </source>
</reference>
<dbReference type="AlphaFoldDB" id="A0A3A3GUS8"/>
<comment type="caution">
    <text evidence="1">The sequence shown here is derived from an EMBL/GenBank/DDBJ whole genome shotgun (WGS) entry which is preliminary data.</text>
</comment>
<dbReference type="EMBL" id="QYZD01000024">
    <property type="protein sequence ID" value="RJG21441.1"/>
    <property type="molecule type" value="Genomic_DNA"/>
</dbReference>
<proteinExistence type="predicted"/>
<name>A0A3A3GUS8_PANTH</name>
<evidence type="ECO:0000313" key="1">
    <source>
        <dbReference type="EMBL" id="RJG21441.1"/>
    </source>
</evidence>
<evidence type="ECO:0000313" key="2">
    <source>
        <dbReference type="Proteomes" id="UP000266177"/>
    </source>
</evidence>
<protein>
    <submittedName>
        <fullName evidence="1">Uncharacterized protein</fullName>
    </submittedName>
</protein>
<sequence length="151" mass="18011">MNQALEKARFIVKNINWEFEEPNRPSHAVLLYEFLRRGSLFYDYINRDSSRPAVFSAAEMCNIKLPIDIYEICDELNQIKDECLVKSTCKNYLEWAYLVGENIPVALNFQELYIPIIKLFYRGGKNKVSTWRVDLWEYRTLPKYIYGYKQS</sequence>
<dbReference type="RefSeq" id="WP_119795516.1">
    <property type="nucleotide sequence ID" value="NZ_QYZD01000024.1"/>
</dbReference>
<dbReference type="Proteomes" id="UP000266177">
    <property type="component" value="Unassembled WGS sequence"/>
</dbReference>
<gene>
    <name evidence="1" type="ORF">DQX05_21450</name>
</gene>